<evidence type="ECO:0000256" key="1">
    <source>
        <dbReference type="SAM" id="MobiDB-lite"/>
    </source>
</evidence>
<protein>
    <submittedName>
        <fullName evidence="2">Uncharacterized protein</fullName>
    </submittedName>
</protein>
<sequence length="213" mass="22149">IRGASQRLKPPPPSPEEVPGDEPPFGSWKSPKFDAAGPGPAARAARLPAGQPACSRAGSRGDCAVFLTAPRGTNLACRLLVGTASQSFEKRFASDRDVLGTGRLCFLEEQVDQVANKLSVSVEVLESICELERPAAPKPGSEEEAEAAAAALVAEANGEEPLNAAFVLHRHISAAPPRGGGLGFNARGLPACPWAPSGVMSGVSPYRGIFDER</sequence>
<proteinExistence type="predicted"/>
<feature type="region of interest" description="Disordered" evidence="1">
    <location>
        <begin position="1"/>
        <end position="44"/>
    </location>
</feature>
<gene>
    <name evidence="2" type="ORF">PCOR1329_LOCUS1078</name>
</gene>
<evidence type="ECO:0000313" key="2">
    <source>
        <dbReference type="EMBL" id="CAK0789534.1"/>
    </source>
</evidence>
<keyword evidence="3" id="KW-1185">Reference proteome</keyword>
<feature type="compositionally biased region" description="Low complexity" evidence="1">
    <location>
        <begin position="35"/>
        <end position="44"/>
    </location>
</feature>
<dbReference type="Proteomes" id="UP001189429">
    <property type="component" value="Unassembled WGS sequence"/>
</dbReference>
<dbReference type="EMBL" id="CAUYUJ010000253">
    <property type="protein sequence ID" value="CAK0789534.1"/>
    <property type="molecule type" value="Genomic_DNA"/>
</dbReference>
<name>A0ABN9PA63_9DINO</name>
<comment type="caution">
    <text evidence="2">The sequence shown here is derived from an EMBL/GenBank/DDBJ whole genome shotgun (WGS) entry which is preliminary data.</text>
</comment>
<evidence type="ECO:0000313" key="3">
    <source>
        <dbReference type="Proteomes" id="UP001189429"/>
    </source>
</evidence>
<accession>A0ABN9PA63</accession>
<feature type="non-terminal residue" evidence="2">
    <location>
        <position position="1"/>
    </location>
</feature>
<organism evidence="2 3">
    <name type="scientific">Prorocentrum cordatum</name>
    <dbReference type="NCBI Taxonomy" id="2364126"/>
    <lineage>
        <taxon>Eukaryota</taxon>
        <taxon>Sar</taxon>
        <taxon>Alveolata</taxon>
        <taxon>Dinophyceae</taxon>
        <taxon>Prorocentrales</taxon>
        <taxon>Prorocentraceae</taxon>
        <taxon>Prorocentrum</taxon>
    </lineage>
</organism>
<reference evidence="2" key="1">
    <citation type="submission" date="2023-10" db="EMBL/GenBank/DDBJ databases">
        <authorList>
            <person name="Chen Y."/>
            <person name="Shah S."/>
            <person name="Dougan E. K."/>
            <person name="Thang M."/>
            <person name="Chan C."/>
        </authorList>
    </citation>
    <scope>NUCLEOTIDE SEQUENCE [LARGE SCALE GENOMIC DNA]</scope>
</reference>